<comment type="caution">
    <text evidence="1">The sequence shown here is derived from an EMBL/GenBank/DDBJ whole genome shotgun (WGS) entry which is preliminary data.</text>
</comment>
<proteinExistence type="predicted"/>
<dbReference type="EMBL" id="BTGU01000749">
    <property type="protein sequence ID" value="GMN69019.1"/>
    <property type="molecule type" value="Genomic_DNA"/>
</dbReference>
<evidence type="ECO:0000313" key="2">
    <source>
        <dbReference type="Proteomes" id="UP001187192"/>
    </source>
</evidence>
<name>A0AA88JCH2_FICCA</name>
<reference evidence="1" key="1">
    <citation type="submission" date="2023-07" db="EMBL/GenBank/DDBJ databases">
        <title>draft genome sequence of fig (Ficus carica).</title>
        <authorList>
            <person name="Takahashi T."/>
            <person name="Nishimura K."/>
        </authorList>
    </citation>
    <scope>NUCLEOTIDE SEQUENCE</scope>
</reference>
<organism evidence="1 2">
    <name type="scientific">Ficus carica</name>
    <name type="common">Common fig</name>
    <dbReference type="NCBI Taxonomy" id="3494"/>
    <lineage>
        <taxon>Eukaryota</taxon>
        <taxon>Viridiplantae</taxon>
        <taxon>Streptophyta</taxon>
        <taxon>Embryophyta</taxon>
        <taxon>Tracheophyta</taxon>
        <taxon>Spermatophyta</taxon>
        <taxon>Magnoliopsida</taxon>
        <taxon>eudicotyledons</taxon>
        <taxon>Gunneridae</taxon>
        <taxon>Pentapetalae</taxon>
        <taxon>rosids</taxon>
        <taxon>fabids</taxon>
        <taxon>Rosales</taxon>
        <taxon>Moraceae</taxon>
        <taxon>Ficeae</taxon>
        <taxon>Ficus</taxon>
    </lineage>
</organism>
<gene>
    <name evidence="1" type="ORF">TIFTF001_038067</name>
</gene>
<sequence length="146" mass="16522">MRGTPVWYLPRALRCLSQRFPQVWVLGTARPGRLPRAPGGWAKSTIDRYSDATGVRSLGSRWYTVPGGLRLMLMPGLEYPGHHPSRGCYVYSGYESDRYRRHVVGYMDWAHIFTGVFGYLGALGGSGKEVPAWPPRAHHRHVARRD</sequence>
<dbReference type="AlphaFoldDB" id="A0AA88JCH2"/>
<evidence type="ECO:0000313" key="1">
    <source>
        <dbReference type="EMBL" id="GMN69019.1"/>
    </source>
</evidence>
<keyword evidence="2" id="KW-1185">Reference proteome</keyword>
<protein>
    <submittedName>
        <fullName evidence="1">Uncharacterized protein</fullName>
    </submittedName>
</protein>
<accession>A0AA88JCH2</accession>
<dbReference type="Proteomes" id="UP001187192">
    <property type="component" value="Unassembled WGS sequence"/>
</dbReference>